<dbReference type="Proteomes" id="UP000798808">
    <property type="component" value="Unassembled WGS sequence"/>
</dbReference>
<dbReference type="InterPro" id="IPR011006">
    <property type="entry name" value="CheY-like_superfamily"/>
</dbReference>
<dbReference type="EC" id="3.1.1.61" evidence="5"/>
<comment type="domain">
    <text evidence="5">Contains a C-terminal catalytic domain, and an N-terminal region which modulates catalytic activity.</text>
</comment>
<dbReference type="RefSeq" id="WP_155172501.1">
    <property type="nucleotide sequence ID" value="NZ_BAAAFL010000049.1"/>
</dbReference>
<keyword evidence="1 5" id="KW-0963">Cytoplasm</keyword>
<dbReference type="InterPro" id="IPR001789">
    <property type="entry name" value="Sig_transdc_resp-reg_receiver"/>
</dbReference>
<evidence type="ECO:0000256" key="5">
    <source>
        <dbReference type="HAMAP-Rule" id="MF_00099"/>
    </source>
</evidence>
<dbReference type="Gene3D" id="3.40.50.2300">
    <property type="match status" value="1"/>
</dbReference>
<name>A0ABW9RP26_9BACT</name>
<dbReference type="PROSITE" id="PS50110">
    <property type="entry name" value="RESPONSE_REGULATORY"/>
    <property type="match status" value="1"/>
</dbReference>
<sequence length="361" mass="39401">MNQIKVLIVDDSALVRQTFKSILERDPSIKVIGTASDPYIAVQKIHKEKPDVITLDIEMPKMDGLTFLSKLMRQAPMPVVVISNQTSDGARIALKALEIGAVDVMTKPDLSTEGHRTESGINLVDKVRSAFYAGQKSSRANAPTVEKQDNKTRSSDTPANRMEKVKFPPSTVIAVGASTGGTEAIKSFLEVLPEEMPPILIVQHMPEKFTASFAKRLNETCALHVKEAENNEPVLNNTVYIAPGNYHMSILQAGARRVIKITDGELVNRHRPSVNVLFNSVAEHVRHHGIGIILTGMGDDGASGMKAMQQTGAYTIAQNEETSVVYGMPYKAVLAGGVKDVLPLNDIPYAVCKYLERDGRD</sequence>
<dbReference type="HAMAP" id="MF_00099">
    <property type="entry name" value="CheB_chemtxs"/>
    <property type="match status" value="1"/>
</dbReference>
<reference evidence="11 12" key="1">
    <citation type="submission" date="2019-02" db="EMBL/GenBank/DDBJ databases">
        <authorList>
            <person name="Goldberg S.R."/>
            <person name="Haltli B.A."/>
            <person name="Correa H."/>
            <person name="Russell K.G."/>
        </authorList>
    </citation>
    <scope>NUCLEOTIDE SEQUENCE [LARGE SCALE GENOMIC DNA]</scope>
    <source>
        <strain evidence="11 12">JCM 16186</strain>
    </source>
</reference>
<evidence type="ECO:0000313" key="12">
    <source>
        <dbReference type="Proteomes" id="UP000798808"/>
    </source>
</evidence>
<dbReference type="EC" id="3.5.1.44" evidence="5"/>
<protein>
    <recommendedName>
        <fullName evidence="5">Protein-glutamate methylesterase/protein-glutamine glutaminase</fullName>
        <ecNumber evidence="5">3.1.1.61</ecNumber>
        <ecNumber evidence="5">3.5.1.44</ecNumber>
    </recommendedName>
</protein>
<evidence type="ECO:0000256" key="2">
    <source>
        <dbReference type="ARBA" id="ARBA00022500"/>
    </source>
</evidence>
<dbReference type="PIRSF" id="PIRSF000876">
    <property type="entry name" value="RR_chemtxs_CheB"/>
    <property type="match status" value="1"/>
</dbReference>
<dbReference type="CDD" id="cd17541">
    <property type="entry name" value="REC_CheB-like"/>
    <property type="match status" value="1"/>
</dbReference>
<dbReference type="Pfam" id="PF00072">
    <property type="entry name" value="Response_reg"/>
    <property type="match status" value="1"/>
</dbReference>
<dbReference type="EMBL" id="SMLW01000549">
    <property type="protein sequence ID" value="MTI25889.1"/>
    <property type="molecule type" value="Genomic_DNA"/>
</dbReference>
<feature type="region of interest" description="Disordered" evidence="8">
    <location>
        <begin position="134"/>
        <end position="162"/>
    </location>
</feature>
<dbReference type="PANTHER" id="PTHR42872">
    <property type="entry name" value="PROTEIN-GLUTAMATE METHYLESTERASE/PROTEIN-GLUTAMINE GLUTAMINASE"/>
    <property type="match status" value="1"/>
</dbReference>
<dbReference type="PANTHER" id="PTHR42872:SF6">
    <property type="entry name" value="PROTEIN-GLUTAMATE METHYLESTERASE_PROTEIN-GLUTAMINE GLUTAMINASE"/>
    <property type="match status" value="1"/>
</dbReference>
<comment type="catalytic activity">
    <reaction evidence="4 5">
        <text>[protein]-L-glutamate 5-O-methyl ester + H2O = L-glutamyl-[protein] + methanol + H(+)</text>
        <dbReference type="Rhea" id="RHEA:23236"/>
        <dbReference type="Rhea" id="RHEA-COMP:10208"/>
        <dbReference type="Rhea" id="RHEA-COMP:10311"/>
        <dbReference type="ChEBI" id="CHEBI:15377"/>
        <dbReference type="ChEBI" id="CHEBI:15378"/>
        <dbReference type="ChEBI" id="CHEBI:17790"/>
        <dbReference type="ChEBI" id="CHEBI:29973"/>
        <dbReference type="ChEBI" id="CHEBI:82795"/>
        <dbReference type="EC" id="3.1.1.61"/>
    </reaction>
</comment>
<evidence type="ECO:0000256" key="8">
    <source>
        <dbReference type="SAM" id="MobiDB-lite"/>
    </source>
</evidence>
<proteinExistence type="inferred from homology"/>
<comment type="subcellular location">
    <subcellularLocation>
        <location evidence="5">Cytoplasm</location>
    </subcellularLocation>
</comment>
<keyword evidence="2 5" id="KW-0145">Chemotaxis</keyword>
<dbReference type="InterPro" id="IPR035909">
    <property type="entry name" value="CheB_C"/>
</dbReference>
<keyword evidence="3 5" id="KW-0378">Hydrolase</keyword>
<organism evidence="11 12">
    <name type="scientific">Fulvivirga kasyanovii</name>
    <dbReference type="NCBI Taxonomy" id="396812"/>
    <lineage>
        <taxon>Bacteria</taxon>
        <taxon>Pseudomonadati</taxon>
        <taxon>Bacteroidota</taxon>
        <taxon>Cytophagia</taxon>
        <taxon>Cytophagales</taxon>
        <taxon>Fulvivirgaceae</taxon>
        <taxon>Fulvivirga</taxon>
    </lineage>
</organism>
<comment type="caution">
    <text evidence="11">The sequence shown here is derived from an EMBL/GenBank/DDBJ whole genome shotgun (WGS) entry which is preliminary data.</text>
</comment>
<feature type="domain" description="CheB-type methylesterase" evidence="10">
    <location>
        <begin position="166"/>
        <end position="358"/>
    </location>
</feature>
<evidence type="ECO:0000256" key="3">
    <source>
        <dbReference type="ARBA" id="ARBA00022801"/>
    </source>
</evidence>
<comment type="PTM">
    <text evidence="5">Phosphorylated by CheA. Phosphorylation of the N-terminal regulatory domain activates the methylesterase activity.</text>
</comment>
<evidence type="ECO:0000256" key="6">
    <source>
        <dbReference type="PROSITE-ProRule" id="PRU00050"/>
    </source>
</evidence>
<evidence type="ECO:0000259" key="10">
    <source>
        <dbReference type="PROSITE" id="PS50122"/>
    </source>
</evidence>
<dbReference type="NCBIfam" id="NF009206">
    <property type="entry name" value="PRK12555.1"/>
    <property type="match status" value="1"/>
</dbReference>
<dbReference type="Gene3D" id="3.40.50.180">
    <property type="entry name" value="Methylesterase CheB, C-terminal domain"/>
    <property type="match status" value="1"/>
</dbReference>
<evidence type="ECO:0000313" key="11">
    <source>
        <dbReference type="EMBL" id="MTI25889.1"/>
    </source>
</evidence>
<feature type="domain" description="Response regulatory" evidence="9">
    <location>
        <begin position="5"/>
        <end position="122"/>
    </location>
</feature>
<dbReference type="Pfam" id="PF01339">
    <property type="entry name" value="CheB_methylest"/>
    <property type="match status" value="1"/>
</dbReference>
<comment type="catalytic activity">
    <reaction evidence="5">
        <text>L-glutaminyl-[protein] + H2O = L-glutamyl-[protein] + NH4(+)</text>
        <dbReference type="Rhea" id="RHEA:16441"/>
        <dbReference type="Rhea" id="RHEA-COMP:10207"/>
        <dbReference type="Rhea" id="RHEA-COMP:10208"/>
        <dbReference type="ChEBI" id="CHEBI:15377"/>
        <dbReference type="ChEBI" id="CHEBI:28938"/>
        <dbReference type="ChEBI" id="CHEBI:29973"/>
        <dbReference type="ChEBI" id="CHEBI:30011"/>
        <dbReference type="EC" id="3.5.1.44"/>
    </reaction>
</comment>
<dbReference type="InterPro" id="IPR008248">
    <property type="entry name" value="CheB-like"/>
</dbReference>
<evidence type="ECO:0000256" key="7">
    <source>
        <dbReference type="PROSITE-ProRule" id="PRU00169"/>
    </source>
</evidence>
<dbReference type="SMART" id="SM00448">
    <property type="entry name" value="REC"/>
    <property type="match status" value="1"/>
</dbReference>
<comment type="similarity">
    <text evidence="5">Belongs to the CheB family.</text>
</comment>
<feature type="active site" evidence="5 6">
    <location>
        <position position="178"/>
    </location>
</feature>
<keyword evidence="5 7" id="KW-0597">Phosphoprotein</keyword>
<comment type="function">
    <text evidence="5">Involved in chemotaxis. Part of a chemotaxis signal transduction system that modulates chemotaxis in response to various stimuli. Catalyzes the demethylation of specific methylglutamate residues introduced into the chemoreceptors (methyl-accepting chemotaxis proteins or MCP) by CheR. Also mediates the irreversible deamidation of specific glutamine residues to glutamic acid.</text>
</comment>
<evidence type="ECO:0000259" key="9">
    <source>
        <dbReference type="PROSITE" id="PS50110"/>
    </source>
</evidence>
<evidence type="ECO:0000256" key="1">
    <source>
        <dbReference type="ARBA" id="ARBA00022490"/>
    </source>
</evidence>
<dbReference type="CDD" id="cd16432">
    <property type="entry name" value="CheB_Rec"/>
    <property type="match status" value="1"/>
</dbReference>
<dbReference type="InterPro" id="IPR000673">
    <property type="entry name" value="Sig_transdc_resp-reg_Me-estase"/>
</dbReference>
<feature type="active site" evidence="5 6">
    <location>
        <position position="204"/>
    </location>
</feature>
<feature type="active site" evidence="5 6">
    <location>
        <position position="300"/>
    </location>
</feature>
<dbReference type="SUPFAM" id="SSF52738">
    <property type="entry name" value="Methylesterase CheB, C-terminal domain"/>
    <property type="match status" value="1"/>
</dbReference>
<dbReference type="NCBIfam" id="NF001965">
    <property type="entry name" value="PRK00742.1"/>
    <property type="match status" value="1"/>
</dbReference>
<feature type="modified residue" description="4-aspartylphosphate" evidence="5 7">
    <location>
        <position position="56"/>
    </location>
</feature>
<dbReference type="PROSITE" id="PS50122">
    <property type="entry name" value="CHEB"/>
    <property type="match status" value="1"/>
</dbReference>
<evidence type="ECO:0000256" key="4">
    <source>
        <dbReference type="ARBA" id="ARBA00048267"/>
    </source>
</evidence>
<accession>A0ABW9RP26</accession>
<keyword evidence="12" id="KW-1185">Reference proteome</keyword>
<gene>
    <name evidence="5" type="primary">cheB</name>
    <name evidence="11" type="ORF">E1163_13115</name>
</gene>
<dbReference type="SUPFAM" id="SSF52172">
    <property type="entry name" value="CheY-like"/>
    <property type="match status" value="1"/>
</dbReference>